<organism evidence="2">
    <name type="scientific">Arundo donax</name>
    <name type="common">Giant reed</name>
    <name type="synonym">Donax arundinaceus</name>
    <dbReference type="NCBI Taxonomy" id="35708"/>
    <lineage>
        <taxon>Eukaryota</taxon>
        <taxon>Viridiplantae</taxon>
        <taxon>Streptophyta</taxon>
        <taxon>Embryophyta</taxon>
        <taxon>Tracheophyta</taxon>
        <taxon>Spermatophyta</taxon>
        <taxon>Magnoliopsida</taxon>
        <taxon>Liliopsida</taxon>
        <taxon>Poales</taxon>
        <taxon>Poaceae</taxon>
        <taxon>PACMAD clade</taxon>
        <taxon>Arundinoideae</taxon>
        <taxon>Arundineae</taxon>
        <taxon>Arundo</taxon>
    </lineage>
</organism>
<reference evidence="2" key="1">
    <citation type="submission" date="2014-09" db="EMBL/GenBank/DDBJ databases">
        <authorList>
            <person name="Magalhaes I.L.F."/>
            <person name="Oliveira U."/>
            <person name="Santos F.R."/>
            <person name="Vidigal T.H.D.A."/>
            <person name="Brescovit A.D."/>
            <person name="Santos A.J."/>
        </authorList>
    </citation>
    <scope>NUCLEOTIDE SEQUENCE</scope>
    <source>
        <tissue evidence="2">Shoot tissue taken approximately 20 cm above the soil surface</tissue>
    </source>
</reference>
<sequence length="96" mass="10625">MCTSMNTLPEHKRQQNHRGRHQHHLPAGPPLLPEPLRQHPRVSIPAARRAGHHVPDDDEVDGEGPEGVERDEHVEQRGPGAAERVAHQRRAGCTGA</sequence>
<protein>
    <submittedName>
        <fullName evidence="2">Uncharacterized protein</fullName>
    </submittedName>
</protein>
<feature type="compositionally biased region" description="Basic residues" evidence="1">
    <location>
        <begin position="14"/>
        <end position="24"/>
    </location>
</feature>
<reference evidence="2" key="2">
    <citation type="journal article" date="2015" name="Data Brief">
        <title>Shoot transcriptome of the giant reed, Arundo donax.</title>
        <authorList>
            <person name="Barrero R.A."/>
            <person name="Guerrero F.D."/>
            <person name="Moolhuijzen P."/>
            <person name="Goolsby J.A."/>
            <person name="Tidwell J."/>
            <person name="Bellgard S.E."/>
            <person name="Bellgard M.I."/>
        </authorList>
    </citation>
    <scope>NUCLEOTIDE SEQUENCE</scope>
    <source>
        <tissue evidence="2">Shoot tissue taken approximately 20 cm above the soil surface</tissue>
    </source>
</reference>
<evidence type="ECO:0000256" key="1">
    <source>
        <dbReference type="SAM" id="MobiDB-lite"/>
    </source>
</evidence>
<feature type="compositionally biased region" description="Acidic residues" evidence="1">
    <location>
        <begin position="56"/>
        <end position="66"/>
    </location>
</feature>
<feature type="region of interest" description="Disordered" evidence="1">
    <location>
        <begin position="1"/>
        <end position="96"/>
    </location>
</feature>
<dbReference type="AlphaFoldDB" id="A0A0A8ZFJ1"/>
<accession>A0A0A8ZFJ1</accession>
<proteinExistence type="predicted"/>
<dbReference type="EMBL" id="GBRH01261432">
    <property type="protein sequence ID" value="JAD36463.1"/>
    <property type="molecule type" value="Transcribed_RNA"/>
</dbReference>
<feature type="compositionally biased region" description="Basic and acidic residues" evidence="1">
    <location>
        <begin position="67"/>
        <end position="76"/>
    </location>
</feature>
<name>A0A0A8ZFJ1_ARUDO</name>
<evidence type="ECO:0000313" key="2">
    <source>
        <dbReference type="EMBL" id="JAD36463.1"/>
    </source>
</evidence>